<reference evidence="2 3" key="1">
    <citation type="journal article" name="Front. Microbiol.">
        <title>Sugar Metabolism of the First Thermophilic Planctomycete Thermogutta terrifontis: Comparative Genomic and Transcriptomic Approaches.</title>
        <authorList>
            <person name="Elcheninov A.G."/>
            <person name="Menzel P."/>
            <person name="Gudbergsdottir S.R."/>
            <person name="Slesarev A.I."/>
            <person name="Kadnikov V.V."/>
            <person name="Krogh A."/>
            <person name="Bonch-Osmolovskaya E.A."/>
            <person name="Peng X."/>
            <person name="Kublanov I.V."/>
        </authorList>
    </citation>
    <scope>NUCLEOTIDE SEQUENCE [LARGE SCALE GENOMIC DNA]</scope>
    <source>
        <strain evidence="2 3">R1</strain>
    </source>
</reference>
<dbReference type="Proteomes" id="UP000215086">
    <property type="component" value="Chromosome"/>
</dbReference>
<keyword evidence="1" id="KW-0812">Transmembrane</keyword>
<dbReference type="AlphaFoldDB" id="A0A286RK26"/>
<organism evidence="2 3">
    <name type="scientific">Thermogutta terrifontis</name>
    <dbReference type="NCBI Taxonomy" id="1331910"/>
    <lineage>
        <taxon>Bacteria</taxon>
        <taxon>Pseudomonadati</taxon>
        <taxon>Planctomycetota</taxon>
        <taxon>Planctomycetia</taxon>
        <taxon>Pirellulales</taxon>
        <taxon>Thermoguttaceae</taxon>
        <taxon>Thermogutta</taxon>
    </lineage>
</organism>
<gene>
    <name evidence="2" type="ORF">THTE_3722</name>
</gene>
<evidence type="ECO:0000313" key="2">
    <source>
        <dbReference type="EMBL" id="ASV76323.1"/>
    </source>
</evidence>
<name>A0A286RK26_9BACT</name>
<keyword evidence="1" id="KW-1133">Transmembrane helix</keyword>
<feature type="transmembrane region" description="Helical" evidence="1">
    <location>
        <begin position="57"/>
        <end position="78"/>
    </location>
</feature>
<evidence type="ECO:0000313" key="3">
    <source>
        <dbReference type="Proteomes" id="UP000215086"/>
    </source>
</evidence>
<dbReference type="EMBL" id="CP018477">
    <property type="protein sequence ID" value="ASV76323.1"/>
    <property type="molecule type" value="Genomic_DNA"/>
</dbReference>
<evidence type="ECO:0000256" key="1">
    <source>
        <dbReference type="SAM" id="Phobius"/>
    </source>
</evidence>
<accession>A0A286RK26</accession>
<dbReference type="RefSeq" id="WP_095416139.1">
    <property type="nucleotide sequence ID" value="NZ_CP018477.1"/>
</dbReference>
<keyword evidence="1" id="KW-0472">Membrane</keyword>
<proteinExistence type="predicted"/>
<protein>
    <submittedName>
        <fullName evidence="2">Uncharacterized protein</fullName>
    </submittedName>
</protein>
<keyword evidence="3" id="KW-1185">Reference proteome</keyword>
<dbReference type="KEGG" id="ttf:THTE_3722"/>
<dbReference type="OrthoDB" id="280018at2"/>
<sequence>MSRAFFLAVGLFVMFLGVQTLGVQRFVLKAHDPPAARASGSGAAAAGPNKVLEPPPWAPWSLMATGAVVSLYAVTLPINRK</sequence>